<accession>A0ACB6Z5C0</accession>
<evidence type="ECO:0000313" key="2">
    <source>
        <dbReference type="Proteomes" id="UP000886501"/>
    </source>
</evidence>
<comment type="caution">
    <text evidence="1">The sequence shown here is derived from an EMBL/GenBank/DDBJ whole genome shotgun (WGS) entry which is preliminary data.</text>
</comment>
<name>A0ACB6Z5C0_THEGA</name>
<proteinExistence type="predicted"/>
<reference evidence="1" key="2">
    <citation type="journal article" date="2020" name="Nat. Commun.">
        <title>Large-scale genome sequencing of mycorrhizal fungi provides insights into the early evolution of symbiotic traits.</title>
        <authorList>
            <person name="Miyauchi S."/>
            <person name="Kiss E."/>
            <person name="Kuo A."/>
            <person name="Drula E."/>
            <person name="Kohler A."/>
            <person name="Sanchez-Garcia M."/>
            <person name="Morin E."/>
            <person name="Andreopoulos B."/>
            <person name="Barry K.W."/>
            <person name="Bonito G."/>
            <person name="Buee M."/>
            <person name="Carver A."/>
            <person name="Chen C."/>
            <person name="Cichocki N."/>
            <person name="Clum A."/>
            <person name="Culley D."/>
            <person name="Crous P.W."/>
            <person name="Fauchery L."/>
            <person name="Girlanda M."/>
            <person name="Hayes R.D."/>
            <person name="Keri Z."/>
            <person name="LaButti K."/>
            <person name="Lipzen A."/>
            <person name="Lombard V."/>
            <person name="Magnuson J."/>
            <person name="Maillard F."/>
            <person name="Murat C."/>
            <person name="Nolan M."/>
            <person name="Ohm R.A."/>
            <person name="Pangilinan J."/>
            <person name="Pereira M.F."/>
            <person name="Perotto S."/>
            <person name="Peter M."/>
            <person name="Pfister S."/>
            <person name="Riley R."/>
            <person name="Sitrit Y."/>
            <person name="Stielow J.B."/>
            <person name="Szollosi G."/>
            <person name="Zifcakova L."/>
            <person name="Stursova M."/>
            <person name="Spatafora J.W."/>
            <person name="Tedersoo L."/>
            <person name="Vaario L.M."/>
            <person name="Yamada A."/>
            <person name="Yan M."/>
            <person name="Wang P."/>
            <person name="Xu J."/>
            <person name="Bruns T."/>
            <person name="Baldrian P."/>
            <person name="Vilgalys R."/>
            <person name="Dunand C."/>
            <person name="Henrissat B."/>
            <person name="Grigoriev I.V."/>
            <person name="Hibbett D."/>
            <person name="Nagy L.G."/>
            <person name="Martin F.M."/>
        </authorList>
    </citation>
    <scope>NUCLEOTIDE SEQUENCE</scope>
    <source>
        <strain evidence="1">P2</strain>
    </source>
</reference>
<dbReference type="Proteomes" id="UP000886501">
    <property type="component" value="Unassembled WGS sequence"/>
</dbReference>
<protein>
    <submittedName>
        <fullName evidence="1">Uncharacterized protein</fullName>
    </submittedName>
</protein>
<reference evidence="1" key="1">
    <citation type="submission" date="2019-10" db="EMBL/GenBank/DDBJ databases">
        <authorList>
            <consortium name="DOE Joint Genome Institute"/>
            <person name="Kuo A."/>
            <person name="Miyauchi S."/>
            <person name="Kiss E."/>
            <person name="Drula E."/>
            <person name="Kohler A."/>
            <person name="Sanchez-Garcia M."/>
            <person name="Andreopoulos B."/>
            <person name="Barry K.W."/>
            <person name="Bonito G."/>
            <person name="Buee M."/>
            <person name="Carver A."/>
            <person name="Chen C."/>
            <person name="Cichocki N."/>
            <person name="Clum A."/>
            <person name="Culley D."/>
            <person name="Crous P.W."/>
            <person name="Fauchery L."/>
            <person name="Girlanda M."/>
            <person name="Hayes R."/>
            <person name="Keri Z."/>
            <person name="Labutti K."/>
            <person name="Lipzen A."/>
            <person name="Lombard V."/>
            <person name="Magnuson J."/>
            <person name="Maillard F."/>
            <person name="Morin E."/>
            <person name="Murat C."/>
            <person name="Nolan M."/>
            <person name="Ohm R."/>
            <person name="Pangilinan J."/>
            <person name="Pereira M."/>
            <person name="Perotto S."/>
            <person name="Peter M."/>
            <person name="Riley R."/>
            <person name="Sitrit Y."/>
            <person name="Stielow B."/>
            <person name="Szollosi G."/>
            <person name="Zifcakova L."/>
            <person name="Stursova M."/>
            <person name="Spatafora J.W."/>
            <person name="Tedersoo L."/>
            <person name="Vaario L.-M."/>
            <person name="Yamada A."/>
            <person name="Yan M."/>
            <person name="Wang P."/>
            <person name="Xu J."/>
            <person name="Bruns T."/>
            <person name="Baldrian P."/>
            <person name="Vilgalys R."/>
            <person name="Henrissat B."/>
            <person name="Grigoriev I.V."/>
            <person name="Hibbett D."/>
            <person name="Nagy L.G."/>
            <person name="Martin F.M."/>
        </authorList>
    </citation>
    <scope>NUCLEOTIDE SEQUENCE</scope>
    <source>
        <strain evidence="1">P2</strain>
    </source>
</reference>
<dbReference type="EMBL" id="MU118123">
    <property type="protein sequence ID" value="KAF9644717.1"/>
    <property type="molecule type" value="Genomic_DNA"/>
</dbReference>
<gene>
    <name evidence="1" type="ORF">BDM02DRAFT_877024</name>
</gene>
<keyword evidence="2" id="KW-1185">Reference proteome</keyword>
<organism evidence="1 2">
    <name type="scientific">Thelephora ganbajun</name>
    <name type="common">Ganba fungus</name>
    <dbReference type="NCBI Taxonomy" id="370292"/>
    <lineage>
        <taxon>Eukaryota</taxon>
        <taxon>Fungi</taxon>
        <taxon>Dikarya</taxon>
        <taxon>Basidiomycota</taxon>
        <taxon>Agaricomycotina</taxon>
        <taxon>Agaricomycetes</taxon>
        <taxon>Thelephorales</taxon>
        <taxon>Thelephoraceae</taxon>
        <taxon>Thelephora</taxon>
    </lineage>
</organism>
<evidence type="ECO:0000313" key="1">
    <source>
        <dbReference type="EMBL" id="KAF9644717.1"/>
    </source>
</evidence>
<sequence length="116" mass="13101">MQAKGKVKISKNTYKNLSISYIHLIVESSDFDMNLLLKDQELTEVAKVIAAIKEQCPFVRKYRNAWPATMLIRQFLNNHHGHRRTKMAADEETPPDAAPSIAGPSAATPTPRSRRQ</sequence>